<dbReference type="Pfam" id="PF02734">
    <property type="entry name" value="Dak2"/>
    <property type="match status" value="1"/>
</dbReference>
<evidence type="ECO:0000313" key="2">
    <source>
        <dbReference type="EMBL" id="GAA1757981.1"/>
    </source>
</evidence>
<proteinExistence type="predicted"/>
<dbReference type="Proteomes" id="UP001500655">
    <property type="component" value="Unassembled WGS sequence"/>
</dbReference>
<dbReference type="Pfam" id="PF21645">
    <property type="entry name" value="FakA-like_M"/>
    <property type="match status" value="1"/>
</dbReference>
<dbReference type="InterPro" id="IPR019986">
    <property type="entry name" value="YloV-like"/>
</dbReference>
<dbReference type="NCBIfam" id="TIGR03599">
    <property type="entry name" value="YloV"/>
    <property type="match status" value="1"/>
</dbReference>
<dbReference type="PANTHER" id="PTHR33434:SF4">
    <property type="entry name" value="PHOSPHATASE PROTEIN"/>
    <property type="match status" value="1"/>
</dbReference>
<dbReference type="Pfam" id="PF13684">
    <property type="entry name" value="FakA-like_C"/>
    <property type="match status" value="1"/>
</dbReference>
<dbReference type="EMBL" id="BAAALS010000014">
    <property type="protein sequence ID" value="GAA1757981.1"/>
    <property type="molecule type" value="Genomic_DNA"/>
</dbReference>
<evidence type="ECO:0000313" key="3">
    <source>
        <dbReference type="Proteomes" id="UP001500655"/>
    </source>
</evidence>
<dbReference type="InterPro" id="IPR033470">
    <property type="entry name" value="FakA-like_C"/>
</dbReference>
<protein>
    <submittedName>
        <fullName evidence="2">DAK2 domain-containing protein</fullName>
    </submittedName>
</protein>
<comment type="caution">
    <text evidence="2">The sequence shown here is derived from an EMBL/GenBank/DDBJ whole genome shotgun (WGS) entry which is preliminary data.</text>
</comment>
<dbReference type="InterPro" id="IPR004007">
    <property type="entry name" value="DhaL_dom"/>
</dbReference>
<reference evidence="3" key="1">
    <citation type="journal article" date="2019" name="Int. J. Syst. Evol. Microbiol.">
        <title>The Global Catalogue of Microorganisms (GCM) 10K type strain sequencing project: providing services to taxonomists for standard genome sequencing and annotation.</title>
        <authorList>
            <consortium name="The Broad Institute Genomics Platform"/>
            <consortium name="The Broad Institute Genome Sequencing Center for Infectious Disease"/>
            <person name="Wu L."/>
            <person name="Ma J."/>
        </authorList>
    </citation>
    <scope>NUCLEOTIDE SEQUENCE [LARGE SCALE GENOMIC DNA]</scope>
    <source>
        <strain evidence="3">JCM 13249</strain>
    </source>
</reference>
<sequence length="555" mass="55581">MSHYAQPVLESLDAAVIRRWSAAGLAALRGHQRQIDQLNVFPVPDADTGTNLVLTVTAADAALADRPDLDGLGAALGCLARGAVIGARGNSGAIISQLLRGAADALAGVDRAGGAGLAHALRAAHDAAVAAVAHPMPGTMLSITEAAAKAAEAAAGGARDAATPGAGGLAAVAVAAAEAAVEALRHTPEQLPTLARAGVVDAGGLGLVIIFEALAEIIADRPPTADLVGPAARPGTVARETGSEAYAYEVQYLLEAPAARMPGLRVELSTLGDSLVIVGADAVGTVDGDGVWNVHVHVNDVGAAIEAGIRAGRPHRISVTRFADGVAANHAHAGVPEGVAVVVVARGCPGLADLFAGEGVAAWTDHVAPTTADLLTAIRATGRRQVVVLPDDPDARAAAAAAADTVRVEGVQVGVVPTRSPVQALAALAVRDASRRFGDDIIAMAEAAGACRYAEISVAESDALTVAGRATAGDHIALVDGEVNVIGRELTEVCVTALDRMLSGGGELVTLVTGADAPEGLAATLTAHLATAWPFVEARAYHGGQSDRPLLLGVE</sequence>
<dbReference type="SUPFAM" id="SSF101473">
    <property type="entry name" value="DhaL-like"/>
    <property type="match status" value="1"/>
</dbReference>
<dbReference type="InterPro" id="IPR048394">
    <property type="entry name" value="FakA-like_M"/>
</dbReference>
<keyword evidence="3" id="KW-1185">Reference proteome</keyword>
<evidence type="ECO:0000259" key="1">
    <source>
        <dbReference type="PROSITE" id="PS51480"/>
    </source>
</evidence>
<dbReference type="SMART" id="SM01120">
    <property type="entry name" value="Dak2"/>
    <property type="match status" value="1"/>
</dbReference>
<gene>
    <name evidence="2" type="ORF">GCM10009681_31540</name>
</gene>
<dbReference type="InterPro" id="IPR036117">
    <property type="entry name" value="DhaL_dom_sf"/>
</dbReference>
<dbReference type="Gene3D" id="1.25.40.340">
    <property type="match status" value="1"/>
</dbReference>
<feature type="domain" description="DhaL" evidence="1">
    <location>
        <begin position="15"/>
        <end position="216"/>
    </location>
</feature>
<dbReference type="SMART" id="SM01121">
    <property type="entry name" value="Dak1_2"/>
    <property type="match status" value="1"/>
</dbReference>
<name>A0ABP4WQ04_9ACTN</name>
<dbReference type="PROSITE" id="PS51480">
    <property type="entry name" value="DHAL"/>
    <property type="match status" value="1"/>
</dbReference>
<dbReference type="PANTHER" id="PTHR33434">
    <property type="entry name" value="DEGV DOMAIN-CONTAINING PROTEIN DR_1986-RELATED"/>
    <property type="match status" value="1"/>
</dbReference>
<accession>A0ABP4WQ04</accession>
<organism evidence="2 3">
    <name type="scientific">Luedemannella helvata</name>
    <dbReference type="NCBI Taxonomy" id="349315"/>
    <lineage>
        <taxon>Bacteria</taxon>
        <taxon>Bacillati</taxon>
        <taxon>Actinomycetota</taxon>
        <taxon>Actinomycetes</taxon>
        <taxon>Micromonosporales</taxon>
        <taxon>Micromonosporaceae</taxon>
        <taxon>Luedemannella</taxon>
    </lineage>
</organism>
<dbReference type="InterPro" id="IPR050270">
    <property type="entry name" value="DegV_domain_contain"/>
</dbReference>